<evidence type="ECO:0000256" key="2">
    <source>
        <dbReference type="ARBA" id="ARBA00022840"/>
    </source>
</evidence>
<dbReference type="GeneID" id="36374206"/>
<evidence type="ECO:0000256" key="1">
    <source>
        <dbReference type="ARBA" id="ARBA00022741"/>
    </source>
</evidence>
<dbReference type="EMBL" id="LN609528">
    <property type="protein sequence ID" value="CEF61841.1"/>
    <property type="molecule type" value="Genomic_DNA"/>
</dbReference>
<evidence type="ECO:0000313" key="6">
    <source>
        <dbReference type="Proteomes" id="UP000035682"/>
    </source>
</evidence>
<dbReference type="RefSeq" id="XP_024501043.1">
    <property type="nucleotide sequence ID" value="XM_024646912.1"/>
</dbReference>
<dbReference type="WormBase" id="SRAE_1000011700">
    <property type="protein sequence ID" value="SRP08163"/>
    <property type="gene ID" value="WBGene00256711"/>
</dbReference>
<dbReference type="Pfam" id="PF00004">
    <property type="entry name" value="AAA"/>
    <property type="match status" value="1"/>
</dbReference>
<gene>
    <name evidence="5 7 8" type="ORF">SRAE_1000011700</name>
</gene>
<feature type="domain" description="Peroxisomal ATPase PEX1 N-terminal C-lobe" evidence="4">
    <location>
        <begin position="104"/>
        <end position="180"/>
    </location>
</feature>
<dbReference type="InterPro" id="IPR015342">
    <property type="entry name" value="PEX1-N_C-lobe"/>
</dbReference>
<reference evidence="5" key="1">
    <citation type="submission" date="2014-09" db="EMBL/GenBank/DDBJ databases">
        <authorList>
            <person name="Aslett A.Martin."/>
        </authorList>
    </citation>
    <scope>NUCLEOTIDE SEQUENCE</scope>
    <source>
        <strain evidence="5">ED321 Heterogonic</strain>
    </source>
</reference>
<dbReference type="Proteomes" id="UP000035682">
    <property type="component" value="Unplaced"/>
</dbReference>
<dbReference type="AlphaFoldDB" id="A0A090KWP7"/>
<dbReference type="GO" id="GO:0005777">
    <property type="term" value="C:peroxisome"/>
    <property type="evidence" value="ECO:0007669"/>
    <property type="project" value="InterPro"/>
</dbReference>
<keyword evidence="5" id="KW-0378">Hydrolase</keyword>
<reference evidence="6" key="2">
    <citation type="submission" date="2014-09" db="EMBL/GenBank/DDBJ databases">
        <authorList>
            <person name="Martin A.A."/>
        </authorList>
    </citation>
    <scope>NUCLEOTIDE SEQUENCE</scope>
    <source>
        <strain evidence="6">ED321</strain>
    </source>
</reference>
<name>A0A090KWP7_STRRB</name>
<dbReference type="InterPro" id="IPR003959">
    <property type="entry name" value="ATPase_AAA_core"/>
</dbReference>
<dbReference type="WBParaSite" id="SRAE_1000011700.1">
    <property type="protein sequence ID" value="SRAE_1000011700.1"/>
    <property type="gene ID" value="WBGene00256711"/>
</dbReference>
<feature type="domain" description="ATPase AAA-type core" evidence="3">
    <location>
        <begin position="432"/>
        <end position="544"/>
    </location>
</feature>
<evidence type="ECO:0000259" key="3">
    <source>
        <dbReference type="Pfam" id="PF00004"/>
    </source>
</evidence>
<dbReference type="CTD" id="36374206"/>
<proteinExistence type="predicted"/>
<dbReference type="Gene3D" id="3.40.50.300">
    <property type="entry name" value="P-loop containing nucleotide triphosphate hydrolases"/>
    <property type="match status" value="1"/>
</dbReference>
<dbReference type="SUPFAM" id="SSF52540">
    <property type="entry name" value="P-loop containing nucleoside triphosphate hydrolases"/>
    <property type="match status" value="1"/>
</dbReference>
<protein>
    <submittedName>
        <fullName evidence="5">ATPase, AAA-type, core domain and Peroxisome biogenesis factor 1, N-terminal domain and P-loop containing nucleoside triphosphate hydrolase domain-containing protein</fullName>
    </submittedName>
</protein>
<evidence type="ECO:0000313" key="8">
    <source>
        <dbReference type="WormBase" id="SRAE_1000011700"/>
    </source>
</evidence>
<dbReference type="CDD" id="cd00009">
    <property type="entry name" value="AAA"/>
    <property type="match status" value="1"/>
</dbReference>
<dbReference type="Pfam" id="PF09262">
    <property type="entry name" value="PEX-1N"/>
    <property type="match status" value="1"/>
</dbReference>
<dbReference type="STRING" id="34506.A0A090KWP7"/>
<dbReference type="GO" id="GO:0005524">
    <property type="term" value="F:ATP binding"/>
    <property type="evidence" value="ECO:0007669"/>
    <property type="project" value="UniProtKB-KW"/>
</dbReference>
<evidence type="ECO:0000313" key="5">
    <source>
        <dbReference type="EMBL" id="CEF61841.1"/>
    </source>
</evidence>
<dbReference type="InterPro" id="IPR029067">
    <property type="entry name" value="CDC48_domain_2-like_sf"/>
</dbReference>
<organism evidence="5">
    <name type="scientific">Strongyloides ratti</name>
    <name type="common">Parasitic roundworm</name>
    <dbReference type="NCBI Taxonomy" id="34506"/>
    <lineage>
        <taxon>Eukaryota</taxon>
        <taxon>Metazoa</taxon>
        <taxon>Ecdysozoa</taxon>
        <taxon>Nematoda</taxon>
        <taxon>Chromadorea</taxon>
        <taxon>Rhabditida</taxon>
        <taxon>Tylenchina</taxon>
        <taxon>Panagrolaimomorpha</taxon>
        <taxon>Strongyloidoidea</taxon>
        <taxon>Strongyloididae</taxon>
        <taxon>Strongyloides</taxon>
    </lineage>
</organism>
<evidence type="ECO:0000313" key="7">
    <source>
        <dbReference type="WBParaSite" id="SRAE_1000011700.1"/>
    </source>
</evidence>
<dbReference type="Gene3D" id="3.10.330.10">
    <property type="match status" value="1"/>
</dbReference>
<sequence>MSNILAIISFHNQSNSKGILSLCCDINHNTIGKFIGVYKIKNESKSIVQNIYSVDNCENKYLIDGNYCYLHINSILGNIYGFKDKEVVEMEFIGIDDFIVGKVITLSPKSEDDYKIIDETSSLIEEIFLNQINVLQINQEIILWIQDNLYVTMIVKNIKCDCTSTNNIYKLNDTTEIIVEVNKNKEKQKIIKNNSDNKYFHNNLLKINQRKLKDKVYRILDVHELSYSTILVNDESIDYGLYIVYVDHLNGSFEGCLKNVPSEVPIGHCFIPKHFNVRAYSKIIVNSIPFNNIKKINEIILKYNENFENPLLKSRKNNIEKTLNFSSEYSAIVIGCNGIFLSNNNEKLVVKENDCSKKIYGYFFTDSFPKIKIESTTEEIKKIEKKNGTKIFLNFGKELDKIELFDYQKKIIDEILKYFQYMNTQLGLSNIILLKGKEGSGKSTIIEQLSKHLFEEKYIFSLKINCLDIRNKKPSKIIENFQNKLLYLKTTYPSLLVIDNFDGITFMSNNDEDRIKSKKKLVKDIFYLMKTSDIPIIITSCTNDFISLIEDEYIG</sequence>
<accession>A0A090KWP7</accession>
<keyword evidence="1" id="KW-0547">Nucleotide-binding</keyword>
<keyword evidence="2" id="KW-0067">ATP-binding</keyword>
<evidence type="ECO:0000259" key="4">
    <source>
        <dbReference type="Pfam" id="PF09262"/>
    </source>
</evidence>
<dbReference type="InterPro" id="IPR027417">
    <property type="entry name" value="P-loop_NTPase"/>
</dbReference>
<dbReference type="OrthoDB" id="8173462at2759"/>
<dbReference type="GO" id="GO:0016887">
    <property type="term" value="F:ATP hydrolysis activity"/>
    <property type="evidence" value="ECO:0007669"/>
    <property type="project" value="InterPro"/>
</dbReference>
<reference evidence="7" key="3">
    <citation type="submission" date="2020-12" db="UniProtKB">
        <authorList>
            <consortium name="WormBaseParasite"/>
        </authorList>
    </citation>
    <scope>IDENTIFICATION</scope>
</reference>
<dbReference type="GO" id="GO:0007031">
    <property type="term" value="P:peroxisome organization"/>
    <property type="evidence" value="ECO:0007669"/>
    <property type="project" value="InterPro"/>
</dbReference>
<dbReference type="SUPFAM" id="SSF54585">
    <property type="entry name" value="Cdc48 domain 2-like"/>
    <property type="match status" value="1"/>
</dbReference>
<keyword evidence="6" id="KW-1185">Reference proteome</keyword>